<name>A0A5M3MWB5_CONPW</name>
<evidence type="ECO:0000256" key="1">
    <source>
        <dbReference type="SAM" id="MobiDB-lite"/>
    </source>
</evidence>
<keyword evidence="3" id="KW-1185">Reference proteome</keyword>
<sequence length="286" mass="31734">MPYFIAVDLGDIELLNESSVEVNLSKLSDKSHTVANGEYMLKLTFTELKKMRRMMTSSPPKVRPQVEQDLNELHTMYNWLRTQRDDLKTKKSPKFWQVLEKCRMHFEVRDFCVSARKLYVTTSRRSKYHADTEIFEVPRSDIEHMDPSAGRPPKGRIIGIEVDSCGSDLSSDDEAVLDETVNFLSSRTTGLDGPQSDTGRNSDDGETSRAFDASRRGTPSVVSDSDPTSPESASSAHSVVNNYVYIYQTSSTTNSSTGNCNDVSGDGNVSDCTFGSSPPPGSHDSF</sequence>
<accession>A0A5M3MWB5</accession>
<dbReference type="Proteomes" id="UP000053558">
    <property type="component" value="Unassembled WGS sequence"/>
</dbReference>
<feature type="region of interest" description="Disordered" evidence="1">
    <location>
        <begin position="186"/>
        <end position="236"/>
    </location>
</feature>
<feature type="compositionally biased region" description="Low complexity" evidence="1">
    <location>
        <begin position="218"/>
        <end position="230"/>
    </location>
</feature>
<dbReference type="KEGG" id="cput:CONPUDRAFT_143333"/>
<dbReference type="EMBL" id="JH711576">
    <property type="protein sequence ID" value="EIW83439.1"/>
    <property type="molecule type" value="Genomic_DNA"/>
</dbReference>
<proteinExistence type="predicted"/>
<feature type="compositionally biased region" description="Polar residues" evidence="1">
    <location>
        <begin position="186"/>
        <end position="199"/>
    </location>
</feature>
<evidence type="ECO:0000313" key="2">
    <source>
        <dbReference type="EMBL" id="EIW83439.1"/>
    </source>
</evidence>
<feature type="compositionally biased region" description="Pro residues" evidence="1">
    <location>
        <begin position="277"/>
        <end position="286"/>
    </location>
</feature>
<organism evidence="2 3">
    <name type="scientific">Coniophora puteana (strain RWD-64-598)</name>
    <name type="common">Brown rot fungus</name>
    <dbReference type="NCBI Taxonomy" id="741705"/>
    <lineage>
        <taxon>Eukaryota</taxon>
        <taxon>Fungi</taxon>
        <taxon>Dikarya</taxon>
        <taxon>Basidiomycota</taxon>
        <taxon>Agaricomycotina</taxon>
        <taxon>Agaricomycetes</taxon>
        <taxon>Agaricomycetidae</taxon>
        <taxon>Boletales</taxon>
        <taxon>Coniophorineae</taxon>
        <taxon>Coniophoraceae</taxon>
        <taxon>Coniophora</taxon>
    </lineage>
</organism>
<feature type="compositionally biased region" description="Basic and acidic residues" evidence="1">
    <location>
        <begin position="200"/>
        <end position="215"/>
    </location>
</feature>
<protein>
    <submittedName>
        <fullName evidence="2">Uncharacterized protein</fullName>
    </submittedName>
</protein>
<comment type="caution">
    <text evidence="2">The sequence shown here is derived from an EMBL/GenBank/DDBJ whole genome shotgun (WGS) entry which is preliminary data.</text>
</comment>
<dbReference type="GeneID" id="19201832"/>
<dbReference type="AlphaFoldDB" id="A0A5M3MWB5"/>
<gene>
    <name evidence="2" type="ORF">CONPUDRAFT_143333</name>
</gene>
<dbReference type="RefSeq" id="XP_007767200.1">
    <property type="nucleotide sequence ID" value="XM_007769010.1"/>
</dbReference>
<evidence type="ECO:0000313" key="3">
    <source>
        <dbReference type="Proteomes" id="UP000053558"/>
    </source>
</evidence>
<reference evidence="3" key="1">
    <citation type="journal article" date="2012" name="Science">
        <title>The Paleozoic origin of enzymatic lignin decomposition reconstructed from 31 fungal genomes.</title>
        <authorList>
            <person name="Floudas D."/>
            <person name="Binder M."/>
            <person name="Riley R."/>
            <person name="Barry K."/>
            <person name="Blanchette R.A."/>
            <person name="Henrissat B."/>
            <person name="Martinez A.T."/>
            <person name="Otillar R."/>
            <person name="Spatafora J.W."/>
            <person name="Yadav J.S."/>
            <person name="Aerts A."/>
            <person name="Benoit I."/>
            <person name="Boyd A."/>
            <person name="Carlson A."/>
            <person name="Copeland A."/>
            <person name="Coutinho P.M."/>
            <person name="de Vries R.P."/>
            <person name="Ferreira P."/>
            <person name="Findley K."/>
            <person name="Foster B."/>
            <person name="Gaskell J."/>
            <person name="Glotzer D."/>
            <person name="Gorecki P."/>
            <person name="Heitman J."/>
            <person name="Hesse C."/>
            <person name="Hori C."/>
            <person name="Igarashi K."/>
            <person name="Jurgens J.A."/>
            <person name="Kallen N."/>
            <person name="Kersten P."/>
            <person name="Kohler A."/>
            <person name="Kuees U."/>
            <person name="Kumar T.K.A."/>
            <person name="Kuo A."/>
            <person name="LaButti K."/>
            <person name="Larrondo L.F."/>
            <person name="Lindquist E."/>
            <person name="Ling A."/>
            <person name="Lombard V."/>
            <person name="Lucas S."/>
            <person name="Lundell T."/>
            <person name="Martin R."/>
            <person name="McLaughlin D.J."/>
            <person name="Morgenstern I."/>
            <person name="Morin E."/>
            <person name="Murat C."/>
            <person name="Nagy L.G."/>
            <person name="Nolan M."/>
            <person name="Ohm R.A."/>
            <person name="Patyshakuliyeva A."/>
            <person name="Rokas A."/>
            <person name="Ruiz-Duenas F.J."/>
            <person name="Sabat G."/>
            <person name="Salamov A."/>
            <person name="Samejima M."/>
            <person name="Schmutz J."/>
            <person name="Slot J.C."/>
            <person name="St John F."/>
            <person name="Stenlid J."/>
            <person name="Sun H."/>
            <person name="Sun S."/>
            <person name="Syed K."/>
            <person name="Tsang A."/>
            <person name="Wiebenga A."/>
            <person name="Young D."/>
            <person name="Pisabarro A."/>
            <person name="Eastwood D.C."/>
            <person name="Martin F."/>
            <person name="Cullen D."/>
            <person name="Grigoriev I.V."/>
            <person name="Hibbett D.S."/>
        </authorList>
    </citation>
    <scope>NUCLEOTIDE SEQUENCE [LARGE SCALE GENOMIC DNA]</scope>
    <source>
        <strain evidence="3">RWD-64-598 SS2</strain>
    </source>
</reference>
<feature type="region of interest" description="Disordered" evidence="1">
    <location>
        <begin position="251"/>
        <end position="286"/>
    </location>
</feature>